<evidence type="ECO:0000313" key="1">
    <source>
        <dbReference type="EMBL" id="TLD97877.1"/>
    </source>
</evidence>
<gene>
    <name evidence="1" type="ORF">LS71_002370</name>
</gene>
<evidence type="ECO:0000313" key="2">
    <source>
        <dbReference type="Proteomes" id="UP000029733"/>
    </source>
</evidence>
<keyword evidence="2" id="KW-1185">Reference proteome</keyword>
<dbReference type="EMBL" id="JRPR02000001">
    <property type="protein sequence ID" value="TLD97877.1"/>
    <property type="molecule type" value="Genomic_DNA"/>
</dbReference>
<dbReference type="Proteomes" id="UP000029733">
    <property type="component" value="Unassembled WGS sequence"/>
</dbReference>
<sequence>MSEGIKKCLIVMCCAVGVYGAPVGIDINPDKRGWNAELKRVAINLSSTSVEGQTAYASFSDSRISGDSQLIGQGYFDMGLDFYSARFVFFNSALAEYGRTTLVRGNERISNTTIDRILLSTDYTHRIWYVPTLVGGFEVGPFIRANYQTGFENRRQITRLNMGMKLFDGIYVKDLHLNAFTEKDFGLQRSAENYGWEGGIRFEYAFSPDSKLYYYTNFRHYLHSTADDLYNPLYQLEFEVRVDTKLYKKLSLAPFIKYYALQGRHIDQLGSNVFVGFSLSFGYVFLDATKKQELEPLQNL</sequence>
<accession>A0A4U8TGK1</accession>
<proteinExistence type="predicted"/>
<dbReference type="AlphaFoldDB" id="A0A4U8TGK1"/>
<evidence type="ECO:0008006" key="3">
    <source>
        <dbReference type="Google" id="ProtNLM"/>
    </source>
</evidence>
<dbReference type="STRING" id="1677920.LS71_02925"/>
<reference evidence="1 2" key="1">
    <citation type="journal article" date="2014" name="Genome Announc.">
        <title>Draft genome sequences of eight enterohepatic helicobacter species isolated from both laboratory and wild rodents.</title>
        <authorList>
            <person name="Sheh A."/>
            <person name="Shen Z."/>
            <person name="Fox J.G."/>
        </authorList>
    </citation>
    <scope>NUCLEOTIDE SEQUENCE [LARGE SCALE GENOMIC DNA]</scope>
    <source>
        <strain evidence="1 2">MIT 09-6949</strain>
    </source>
</reference>
<protein>
    <recommendedName>
        <fullName evidence="3">DUF481 domain-containing protein</fullName>
    </recommendedName>
</protein>
<organism evidence="1 2">
    <name type="scientific">Helicobacter jaachi</name>
    <dbReference type="NCBI Taxonomy" id="1677920"/>
    <lineage>
        <taxon>Bacteria</taxon>
        <taxon>Pseudomonadati</taxon>
        <taxon>Campylobacterota</taxon>
        <taxon>Epsilonproteobacteria</taxon>
        <taxon>Campylobacterales</taxon>
        <taxon>Helicobacteraceae</taxon>
        <taxon>Helicobacter</taxon>
    </lineage>
</organism>
<name>A0A4U8TGK1_9HELI</name>
<dbReference type="OrthoDB" id="5320060at2"/>
<comment type="caution">
    <text evidence="1">The sequence shown here is derived from an EMBL/GenBank/DDBJ whole genome shotgun (WGS) entry which is preliminary data.</text>
</comment>